<proteinExistence type="predicted"/>
<evidence type="ECO:0000313" key="3">
    <source>
        <dbReference type="Proteomes" id="UP000190080"/>
    </source>
</evidence>
<dbReference type="GO" id="GO:0102096">
    <property type="term" value="F:decaprenyl-N-acetyl-alpha-D-glucosaminyl-pyrophosphate:dTDP-alpha-L-rhamnose rhamnosyltransferase activity"/>
    <property type="evidence" value="ECO:0007669"/>
    <property type="project" value="UniProtKB-EC"/>
</dbReference>
<name>A0A1V4IZ41_9CLOT</name>
<comment type="caution">
    <text evidence="2">The sequence shown here is derived from an EMBL/GenBank/DDBJ whole genome shotgun (WGS) entry which is preliminary data.</text>
</comment>
<reference evidence="2 3" key="1">
    <citation type="submission" date="2017-03" db="EMBL/GenBank/DDBJ databases">
        <title>Genome sequence of Clostridium oryzae DSM 28571.</title>
        <authorList>
            <person name="Poehlein A."/>
            <person name="Daniel R."/>
        </authorList>
    </citation>
    <scope>NUCLEOTIDE SEQUENCE [LARGE SCALE GENOMIC DNA]</scope>
    <source>
        <strain evidence="2 3">DSM 28571</strain>
    </source>
</reference>
<dbReference type="OrthoDB" id="9813495at2"/>
<dbReference type="EC" id="2.4.1.289" evidence="2"/>
<keyword evidence="2" id="KW-0808">Transferase</keyword>
<dbReference type="PANTHER" id="PTHR43179:SF7">
    <property type="entry name" value="RHAMNOSYLTRANSFERASE WBBL"/>
    <property type="match status" value="1"/>
</dbReference>
<protein>
    <submittedName>
        <fullName evidence="2">N-acetylglucosaminyl-diphospho-decaprenol L-rhamnosyltransferase</fullName>
        <ecNumber evidence="2">2.4.1.289</ecNumber>
    </submittedName>
</protein>
<dbReference type="AlphaFoldDB" id="A0A1V4IZ41"/>
<evidence type="ECO:0000313" key="2">
    <source>
        <dbReference type="EMBL" id="OPJ65044.1"/>
    </source>
</evidence>
<keyword evidence="3" id="KW-1185">Reference proteome</keyword>
<dbReference type="Proteomes" id="UP000190080">
    <property type="component" value="Unassembled WGS sequence"/>
</dbReference>
<gene>
    <name evidence="2" type="primary">wbbL_1</name>
    <name evidence="2" type="ORF">CLORY_00440</name>
</gene>
<dbReference type="Gene3D" id="3.90.550.10">
    <property type="entry name" value="Spore Coat Polysaccharide Biosynthesis Protein SpsA, Chain A"/>
    <property type="match status" value="1"/>
</dbReference>
<dbReference type="Pfam" id="PF00535">
    <property type="entry name" value="Glycos_transf_2"/>
    <property type="match status" value="1"/>
</dbReference>
<evidence type="ECO:0000259" key="1">
    <source>
        <dbReference type="Pfam" id="PF00535"/>
    </source>
</evidence>
<dbReference type="SUPFAM" id="SSF53448">
    <property type="entry name" value="Nucleotide-diphospho-sugar transferases"/>
    <property type="match status" value="1"/>
</dbReference>
<dbReference type="STRING" id="1450648.CLORY_00440"/>
<dbReference type="CDD" id="cd04186">
    <property type="entry name" value="GT_2_like_c"/>
    <property type="match status" value="1"/>
</dbReference>
<dbReference type="PANTHER" id="PTHR43179">
    <property type="entry name" value="RHAMNOSYLTRANSFERASE WBBL"/>
    <property type="match status" value="1"/>
</dbReference>
<dbReference type="EMBL" id="MZGV01000001">
    <property type="protein sequence ID" value="OPJ65044.1"/>
    <property type="molecule type" value="Genomic_DNA"/>
</dbReference>
<dbReference type="InterPro" id="IPR029044">
    <property type="entry name" value="Nucleotide-diphossugar_trans"/>
</dbReference>
<organism evidence="2 3">
    <name type="scientific">Clostridium oryzae</name>
    <dbReference type="NCBI Taxonomy" id="1450648"/>
    <lineage>
        <taxon>Bacteria</taxon>
        <taxon>Bacillati</taxon>
        <taxon>Bacillota</taxon>
        <taxon>Clostridia</taxon>
        <taxon>Eubacteriales</taxon>
        <taxon>Clostridiaceae</taxon>
        <taxon>Clostridium</taxon>
    </lineage>
</organism>
<keyword evidence="2" id="KW-0328">Glycosyltransferase</keyword>
<accession>A0A1V4IZ41</accession>
<dbReference type="InterPro" id="IPR001173">
    <property type="entry name" value="Glyco_trans_2-like"/>
</dbReference>
<sequence length="299" mass="34309">MELSIIIVNWNGKKLMGQCIQSIKNSISSINYEIIVVDNGSSDGSVEYLEVNFKDVLIIKNDKNYGFAHANNQGMERAEGEYLLLLNSDTIVQKNAIEKCIGRIKRDSRIGVLGCRLLNQDGSLQPSCYNFNSLKNSILFKTRLINFIPKEERYKYEVRIKSFDYVSELEVNYVCGAFMMMPRSLVEKIGKLDESFFMYAEEADFCKRAKKCGYKILFYPEAEIIHLGGGSSKTINEITEKRRIVSRLKFIKKHNGNTYYSIYRVMSLADAMMKAIFSTACRRGVYKAKIKAICSMKYE</sequence>
<dbReference type="RefSeq" id="WP_079421569.1">
    <property type="nucleotide sequence ID" value="NZ_MZGV01000001.1"/>
</dbReference>
<feature type="domain" description="Glycosyltransferase 2-like" evidence="1">
    <location>
        <begin position="4"/>
        <end position="188"/>
    </location>
</feature>